<dbReference type="GO" id="GO:0007064">
    <property type="term" value="P:mitotic sister chromatid cohesion"/>
    <property type="evidence" value="ECO:0007669"/>
    <property type="project" value="InterPro"/>
</dbReference>
<dbReference type="Pfam" id="PF09696">
    <property type="entry name" value="Ctf8"/>
    <property type="match status" value="1"/>
</dbReference>
<evidence type="ECO:0000313" key="8">
    <source>
        <dbReference type="Proteomes" id="UP000321570"/>
    </source>
</evidence>
<keyword evidence="5" id="KW-0131">Cell cycle</keyword>
<dbReference type="EMBL" id="CABIJS010000111">
    <property type="protein sequence ID" value="VUZ43058.1"/>
    <property type="molecule type" value="Genomic_DNA"/>
</dbReference>
<comment type="similarity">
    <text evidence="6">Belongs to the CTF8 family.</text>
</comment>
<dbReference type="PANTHER" id="PTHR28605">
    <property type="entry name" value="CTF8, CHROMOSOME TRANSMISSION FIDELITY FACTOR 8 HOMOLOG (S. CEREVISIAE)"/>
    <property type="match status" value="1"/>
</dbReference>
<organism evidence="7 8">
    <name type="scientific">Hymenolepis diminuta</name>
    <name type="common">Rat tapeworm</name>
    <dbReference type="NCBI Taxonomy" id="6216"/>
    <lineage>
        <taxon>Eukaryota</taxon>
        <taxon>Metazoa</taxon>
        <taxon>Spiralia</taxon>
        <taxon>Lophotrochozoa</taxon>
        <taxon>Platyhelminthes</taxon>
        <taxon>Cestoda</taxon>
        <taxon>Eucestoda</taxon>
        <taxon>Cyclophyllidea</taxon>
        <taxon>Hymenolepididae</taxon>
        <taxon>Hymenolepis</taxon>
    </lineage>
</organism>
<evidence type="ECO:0000256" key="2">
    <source>
        <dbReference type="ARBA" id="ARBA00022705"/>
    </source>
</evidence>
<reference evidence="7 8" key="1">
    <citation type="submission" date="2019-07" db="EMBL/GenBank/DDBJ databases">
        <authorList>
            <person name="Jastrzebski P J."/>
            <person name="Paukszto L."/>
            <person name="Jastrzebski P J."/>
        </authorList>
    </citation>
    <scope>NUCLEOTIDE SEQUENCE [LARGE SCALE GENOMIC DNA]</scope>
    <source>
        <strain evidence="7 8">WMS-il1</strain>
    </source>
</reference>
<protein>
    <recommendedName>
        <fullName evidence="9">Chromosome transmission fidelity protein 8</fullName>
    </recommendedName>
</protein>
<keyword evidence="8" id="KW-1185">Reference proteome</keyword>
<dbReference type="GO" id="GO:0003677">
    <property type="term" value="F:DNA binding"/>
    <property type="evidence" value="ECO:0007669"/>
    <property type="project" value="UniProtKB-KW"/>
</dbReference>
<evidence type="ECO:0000256" key="5">
    <source>
        <dbReference type="ARBA" id="ARBA00023306"/>
    </source>
</evidence>
<evidence type="ECO:0000256" key="3">
    <source>
        <dbReference type="ARBA" id="ARBA00023125"/>
    </source>
</evidence>
<name>A0A564Y8I6_HYMDI</name>
<accession>A0A564Y8I6</accession>
<proteinExistence type="inferred from homology"/>
<keyword evidence="4" id="KW-0539">Nucleus</keyword>
<evidence type="ECO:0000256" key="4">
    <source>
        <dbReference type="ARBA" id="ARBA00023242"/>
    </source>
</evidence>
<sequence>MIMKFGCSCAGVEEWGMIELQGDIIDKTDGSLNGKVIGDLHFTRQNVPVLIIGHNILHGEIINLSKPFAVLRRVKKDDGADLLVTAVIKRKLIFRVRPKPIIWMQK</sequence>
<dbReference type="PANTHER" id="PTHR28605:SF1">
    <property type="entry name" value="CHROMOSOME TRANSMISSION FIDELITY FACTOR 8"/>
    <property type="match status" value="1"/>
</dbReference>
<dbReference type="AlphaFoldDB" id="A0A564Y8I6"/>
<comment type="subcellular location">
    <subcellularLocation>
        <location evidence="1">Nucleus</location>
    </subcellularLocation>
</comment>
<keyword evidence="2" id="KW-0235">DNA replication</keyword>
<evidence type="ECO:0000313" key="7">
    <source>
        <dbReference type="EMBL" id="VUZ43058.1"/>
    </source>
</evidence>
<evidence type="ECO:0008006" key="9">
    <source>
        <dbReference type="Google" id="ProtNLM"/>
    </source>
</evidence>
<gene>
    <name evidence="7" type="ORF">WMSIL1_LOCUS3647</name>
</gene>
<evidence type="ECO:0000256" key="1">
    <source>
        <dbReference type="ARBA" id="ARBA00004123"/>
    </source>
</evidence>
<dbReference type="GO" id="GO:0006260">
    <property type="term" value="P:DNA replication"/>
    <property type="evidence" value="ECO:0007669"/>
    <property type="project" value="UniProtKB-KW"/>
</dbReference>
<dbReference type="GO" id="GO:0031390">
    <property type="term" value="C:Ctf18 RFC-like complex"/>
    <property type="evidence" value="ECO:0007669"/>
    <property type="project" value="InterPro"/>
</dbReference>
<dbReference type="InterPro" id="IPR018607">
    <property type="entry name" value="Ctf8"/>
</dbReference>
<evidence type="ECO:0000256" key="6">
    <source>
        <dbReference type="ARBA" id="ARBA00038447"/>
    </source>
</evidence>
<dbReference type="Proteomes" id="UP000321570">
    <property type="component" value="Unassembled WGS sequence"/>
</dbReference>
<keyword evidence="3" id="KW-0238">DNA-binding</keyword>